<name>A0A2N5DRG7_9CAUL</name>
<dbReference type="EMBL" id="PJRS01000007">
    <property type="protein sequence ID" value="PLR28647.1"/>
    <property type="molecule type" value="Genomic_DNA"/>
</dbReference>
<comment type="caution">
    <text evidence="2">The sequence shown here is derived from an EMBL/GenBank/DDBJ whole genome shotgun (WGS) entry which is preliminary data.</text>
</comment>
<organism evidence="2 3">
    <name type="scientific">Caulobacter zeae</name>
    <dbReference type="NCBI Taxonomy" id="2055137"/>
    <lineage>
        <taxon>Bacteria</taxon>
        <taxon>Pseudomonadati</taxon>
        <taxon>Pseudomonadota</taxon>
        <taxon>Alphaproteobacteria</taxon>
        <taxon>Caulobacterales</taxon>
        <taxon>Caulobacteraceae</taxon>
        <taxon>Caulobacter</taxon>
    </lineage>
</organism>
<sequence length="97" mass="10029">MSTAILEGPEAFAKVAEHLKTMIDELKDDAGDTLSATTVALGHATMDLIGEVRTRLDDLGQEARKHPGRATAVATAAALVTAAAAALAAYALTRERA</sequence>
<evidence type="ECO:0000256" key="1">
    <source>
        <dbReference type="SAM" id="Phobius"/>
    </source>
</evidence>
<reference evidence="2 3" key="1">
    <citation type="submission" date="2017-12" db="EMBL/GenBank/DDBJ databases">
        <title>The genome sequence of Caulobacter sp. 410.</title>
        <authorList>
            <person name="Gao J."/>
            <person name="Mao X."/>
            <person name="Sun J."/>
        </authorList>
    </citation>
    <scope>NUCLEOTIDE SEQUENCE [LARGE SCALE GENOMIC DNA]</scope>
    <source>
        <strain evidence="2 3">410</strain>
    </source>
</reference>
<keyword evidence="1" id="KW-0812">Transmembrane</keyword>
<gene>
    <name evidence="2" type="ORF">SGCZBJ_01950</name>
</gene>
<keyword evidence="1" id="KW-1133">Transmembrane helix</keyword>
<keyword evidence="1" id="KW-0472">Membrane</keyword>
<accession>A0A2N5DRG7</accession>
<protein>
    <submittedName>
        <fullName evidence="2">Uncharacterized protein</fullName>
    </submittedName>
</protein>
<dbReference type="Proteomes" id="UP000234479">
    <property type="component" value="Unassembled WGS sequence"/>
</dbReference>
<evidence type="ECO:0000313" key="3">
    <source>
        <dbReference type="Proteomes" id="UP000234479"/>
    </source>
</evidence>
<feature type="transmembrane region" description="Helical" evidence="1">
    <location>
        <begin position="72"/>
        <end position="92"/>
    </location>
</feature>
<evidence type="ECO:0000313" key="2">
    <source>
        <dbReference type="EMBL" id="PLR28647.1"/>
    </source>
</evidence>
<proteinExistence type="predicted"/>
<keyword evidence="3" id="KW-1185">Reference proteome</keyword>
<dbReference type="AlphaFoldDB" id="A0A2N5DRG7"/>